<sequence>MDATYRPHQFPKELFAYAENKKILQIFRTMLEHLTIDRPEKPIDYLYDLTMKSAVYDVPKVYVLGPPTIDRKLVCSALASKLNLVYLTQQSLKQEDGSSKESEKYGDLSYSEWSKLMKGRVEQPDCAKKGWLMEAFPKTRWQAFSLRKIGIFPTHIVVIDNPTITRQATLRGYPEISNILSEEELKETVDYLGHVNLILDLHSKSYAKKFQIGKIEDVERSIHKVIEFVRSRQRPAEPYLPRVLLFGPYGSGVWTMAKRLAQKYQLIEVDFRKELRSAAMKDSPLKDRFYDIMETSEPVSDELLVQVASDRLMKEDCIKSGWIMYNFPDTIDQVELLVKALEGFQVNRAVFLDATLATCLERVEPRRWDPSTGEMYHLKLRPCSERKALSRLIQLPQDSSDSVEADYELYSTNSIHLKSFFKTQLFEDITTEVDANLSEDAVFEYVQGAILKSAKMKLPADE</sequence>
<dbReference type="EMBL" id="BMAW01002856">
    <property type="protein sequence ID" value="GFS80668.1"/>
    <property type="molecule type" value="Genomic_DNA"/>
</dbReference>
<dbReference type="Gene3D" id="3.40.50.300">
    <property type="entry name" value="P-loop containing nucleotide triphosphate hydrolases"/>
    <property type="match status" value="2"/>
</dbReference>
<dbReference type="GO" id="GO:0006139">
    <property type="term" value="P:nucleobase-containing compound metabolic process"/>
    <property type="evidence" value="ECO:0007669"/>
    <property type="project" value="InterPro"/>
</dbReference>
<gene>
    <name evidence="4" type="primary">ak8</name>
    <name evidence="4" type="ORF">NPIL_173601</name>
</gene>
<dbReference type="GO" id="GO:0019205">
    <property type="term" value="F:nucleobase-containing compound kinase activity"/>
    <property type="evidence" value="ECO:0007669"/>
    <property type="project" value="InterPro"/>
</dbReference>
<dbReference type="InterPro" id="IPR027417">
    <property type="entry name" value="P-loop_NTPase"/>
</dbReference>
<dbReference type="Pfam" id="PF00406">
    <property type="entry name" value="ADK"/>
    <property type="match status" value="1"/>
</dbReference>
<reference evidence="4" key="1">
    <citation type="submission" date="2020-08" db="EMBL/GenBank/DDBJ databases">
        <title>Multicomponent nature underlies the extraordinary mechanical properties of spider dragline silk.</title>
        <authorList>
            <person name="Kono N."/>
            <person name="Nakamura H."/>
            <person name="Mori M."/>
            <person name="Yoshida Y."/>
            <person name="Ohtoshi R."/>
            <person name="Malay A.D."/>
            <person name="Moran D.A.P."/>
            <person name="Tomita M."/>
            <person name="Numata K."/>
            <person name="Arakawa K."/>
        </authorList>
    </citation>
    <scope>NUCLEOTIDE SEQUENCE</scope>
</reference>
<dbReference type="CDD" id="cd01428">
    <property type="entry name" value="ADK"/>
    <property type="match status" value="1"/>
</dbReference>
<organism evidence="4 5">
    <name type="scientific">Nephila pilipes</name>
    <name type="common">Giant wood spider</name>
    <name type="synonym">Nephila maculata</name>
    <dbReference type="NCBI Taxonomy" id="299642"/>
    <lineage>
        <taxon>Eukaryota</taxon>
        <taxon>Metazoa</taxon>
        <taxon>Ecdysozoa</taxon>
        <taxon>Arthropoda</taxon>
        <taxon>Chelicerata</taxon>
        <taxon>Arachnida</taxon>
        <taxon>Araneae</taxon>
        <taxon>Araneomorphae</taxon>
        <taxon>Entelegynae</taxon>
        <taxon>Araneoidea</taxon>
        <taxon>Nephilidae</taxon>
        <taxon>Nephila</taxon>
    </lineage>
</organism>
<dbReference type="OrthoDB" id="6428631at2759"/>
<protein>
    <submittedName>
        <fullName evidence="4">Adenylate kinase 8</fullName>
    </submittedName>
</protein>
<keyword evidence="5" id="KW-1185">Reference proteome</keyword>
<accession>A0A8X6T592</accession>
<evidence type="ECO:0000256" key="3">
    <source>
        <dbReference type="ARBA" id="ARBA00022777"/>
    </source>
</evidence>
<dbReference type="SUPFAM" id="SSF52540">
    <property type="entry name" value="P-loop containing nucleoside triphosphate hydrolases"/>
    <property type="match status" value="2"/>
</dbReference>
<dbReference type="Proteomes" id="UP000887013">
    <property type="component" value="Unassembled WGS sequence"/>
</dbReference>
<evidence type="ECO:0000256" key="1">
    <source>
        <dbReference type="ARBA" id="ARBA00022679"/>
    </source>
</evidence>
<dbReference type="PANTHER" id="PTHR23359">
    <property type="entry name" value="NUCLEOTIDE KINASE"/>
    <property type="match status" value="1"/>
</dbReference>
<keyword evidence="2" id="KW-0547">Nucleotide-binding</keyword>
<keyword evidence="1" id="KW-0808">Transferase</keyword>
<dbReference type="GO" id="GO:0005524">
    <property type="term" value="F:ATP binding"/>
    <property type="evidence" value="ECO:0007669"/>
    <property type="project" value="InterPro"/>
</dbReference>
<evidence type="ECO:0000313" key="4">
    <source>
        <dbReference type="EMBL" id="GFS80668.1"/>
    </source>
</evidence>
<dbReference type="InterPro" id="IPR000850">
    <property type="entry name" value="Adenylat/UMP-CMP_kin"/>
</dbReference>
<proteinExistence type="predicted"/>
<evidence type="ECO:0000256" key="2">
    <source>
        <dbReference type="ARBA" id="ARBA00022741"/>
    </source>
</evidence>
<evidence type="ECO:0000313" key="5">
    <source>
        <dbReference type="Proteomes" id="UP000887013"/>
    </source>
</evidence>
<name>A0A8X6T592_NEPPI</name>
<dbReference type="AlphaFoldDB" id="A0A8X6T592"/>
<comment type="caution">
    <text evidence="4">The sequence shown here is derived from an EMBL/GenBank/DDBJ whole genome shotgun (WGS) entry which is preliminary data.</text>
</comment>
<dbReference type="CDD" id="cd22979">
    <property type="entry name" value="DD_AK8"/>
    <property type="match status" value="1"/>
</dbReference>
<keyword evidence="3 4" id="KW-0418">Kinase</keyword>